<proteinExistence type="predicted"/>
<accession>A0A8J6XPM6</accession>
<dbReference type="PRINTS" id="PR00038">
    <property type="entry name" value="HTHLUXR"/>
</dbReference>
<dbReference type="AlphaFoldDB" id="A0A8J6XPM6"/>
<keyword evidence="3" id="KW-0238">DNA-binding</keyword>
<evidence type="ECO:0000256" key="1">
    <source>
        <dbReference type="ARBA" id="ARBA00022553"/>
    </source>
</evidence>
<feature type="domain" description="Response regulatory" evidence="7">
    <location>
        <begin position="8"/>
        <end position="124"/>
    </location>
</feature>
<dbReference type="InterPro" id="IPR011006">
    <property type="entry name" value="CheY-like_superfamily"/>
</dbReference>
<dbReference type="SMART" id="SM00421">
    <property type="entry name" value="HTH_LUXR"/>
    <property type="match status" value="1"/>
</dbReference>
<evidence type="ECO:0000256" key="3">
    <source>
        <dbReference type="ARBA" id="ARBA00023125"/>
    </source>
</evidence>
<dbReference type="Gene3D" id="3.40.50.2300">
    <property type="match status" value="1"/>
</dbReference>
<evidence type="ECO:0000259" key="7">
    <source>
        <dbReference type="PROSITE" id="PS50110"/>
    </source>
</evidence>
<evidence type="ECO:0000256" key="2">
    <source>
        <dbReference type="ARBA" id="ARBA00023015"/>
    </source>
</evidence>
<feature type="modified residue" description="4-aspartylphosphate" evidence="5">
    <location>
        <position position="59"/>
    </location>
</feature>
<keyword evidence="2" id="KW-0805">Transcription regulation</keyword>
<gene>
    <name evidence="8" type="ORF">ICL16_28215</name>
</gene>
<reference evidence="8" key="1">
    <citation type="submission" date="2020-09" db="EMBL/GenBank/DDBJ databases">
        <title>Iningainema tapete sp. nov. (Scytonemataceae, Cyanobacteria) from greenhouses in central Florida (USA) produces two types of nodularin with biosynthetic potential for microcystin-LR and anabaenopeptins.</title>
        <authorList>
            <person name="Berthold D.E."/>
            <person name="Lefler F.W."/>
            <person name="Huang I.-S."/>
            <person name="Abdulla H."/>
            <person name="Zimba P.V."/>
            <person name="Laughinghouse H.D. IV."/>
        </authorList>
    </citation>
    <scope>NUCLEOTIDE SEQUENCE</scope>
    <source>
        <strain evidence="8">BLCCT55</strain>
    </source>
</reference>
<evidence type="ECO:0000313" key="8">
    <source>
        <dbReference type="EMBL" id="MBD2775840.1"/>
    </source>
</evidence>
<evidence type="ECO:0000313" key="9">
    <source>
        <dbReference type="Proteomes" id="UP000629098"/>
    </source>
</evidence>
<dbReference type="InterPro" id="IPR016032">
    <property type="entry name" value="Sig_transdc_resp-reg_C-effctor"/>
</dbReference>
<dbReference type="InterPro" id="IPR001789">
    <property type="entry name" value="Sig_transdc_resp-reg_receiver"/>
</dbReference>
<protein>
    <submittedName>
        <fullName evidence="8">Response regulator transcription factor</fullName>
    </submittedName>
</protein>
<dbReference type="CDD" id="cd17535">
    <property type="entry name" value="REC_NarL-like"/>
    <property type="match status" value="1"/>
</dbReference>
<dbReference type="PROSITE" id="PS50043">
    <property type="entry name" value="HTH_LUXR_2"/>
    <property type="match status" value="1"/>
</dbReference>
<dbReference type="SUPFAM" id="SSF52172">
    <property type="entry name" value="CheY-like"/>
    <property type="match status" value="1"/>
</dbReference>
<dbReference type="SUPFAM" id="SSF46894">
    <property type="entry name" value="C-terminal effector domain of the bipartite response regulators"/>
    <property type="match status" value="1"/>
</dbReference>
<organism evidence="8 9">
    <name type="scientific">Iningainema tapete BLCC-T55</name>
    <dbReference type="NCBI Taxonomy" id="2748662"/>
    <lineage>
        <taxon>Bacteria</taxon>
        <taxon>Bacillati</taxon>
        <taxon>Cyanobacteriota</taxon>
        <taxon>Cyanophyceae</taxon>
        <taxon>Nostocales</taxon>
        <taxon>Scytonemataceae</taxon>
        <taxon>Iningainema tapete</taxon>
    </lineage>
</organism>
<dbReference type="CDD" id="cd06170">
    <property type="entry name" value="LuxR_C_like"/>
    <property type="match status" value="1"/>
</dbReference>
<dbReference type="Pfam" id="PF00072">
    <property type="entry name" value="Response_reg"/>
    <property type="match status" value="1"/>
</dbReference>
<dbReference type="SMART" id="SM00448">
    <property type="entry name" value="REC"/>
    <property type="match status" value="1"/>
</dbReference>
<dbReference type="PANTHER" id="PTHR43214">
    <property type="entry name" value="TWO-COMPONENT RESPONSE REGULATOR"/>
    <property type="match status" value="1"/>
</dbReference>
<evidence type="ECO:0000259" key="6">
    <source>
        <dbReference type="PROSITE" id="PS50043"/>
    </source>
</evidence>
<dbReference type="InterPro" id="IPR000792">
    <property type="entry name" value="Tscrpt_reg_LuxR_C"/>
</dbReference>
<dbReference type="Proteomes" id="UP000629098">
    <property type="component" value="Unassembled WGS sequence"/>
</dbReference>
<keyword evidence="4" id="KW-0804">Transcription</keyword>
<comment type="caution">
    <text evidence="8">The sequence shown here is derived from an EMBL/GenBank/DDBJ whole genome shotgun (WGS) entry which is preliminary data.</text>
</comment>
<dbReference type="GO" id="GO:0006355">
    <property type="term" value="P:regulation of DNA-templated transcription"/>
    <property type="evidence" value="ECO:0007669"/>
    <property type="project" value="InterPro"/>
</dbReference>
<evidence type="ECO:0000256" key="5">
    <source>
        <dbReference type="PROSITE-ProRule" id="PRU00169"/>
    </source>
</evidence>
<dbReference type="RefSeq" id="WP_190834806.1">
    <property type="nucleotide sequence ID" value="NZ_CAWPPI010000086.1"/>
</dbReference>
<keyword evidence="9" id="KW-1185">Reference proteome</keyword>
<dbReference type="GO" id="GO:0000160">
    <property type="term" value="P:phosphorelay signal transduction system"/>
    <property type="evidence" value="ECO:0007669"/>
    <property type="project" value="InterPro"/>
</dbReference>
<dbReference type="PROSITE" id="PS50110">
    <property type="entry name" value="RESPONSE_REGULATORY"/>
    <property type="match status" value="1"/>
</dbReference>
<evidence type="ECO:0000256" key="4">
    <source>
        <dbReference type="ARBA" id="ARBA00023163"/>
    </source>
</evidence>
<dbReference type="InterPro" id="IPR058245">
    <property type="entry name" value="NreC/VraR/RcsB-like_REC"/>
</dbReference>
<sequence length="211" mass="23548">MTTTPLIRVLLADNHTLLRAGLRAILKNIQGIQVVAEAGDGREALQLIADDQPDVVLMDIAMPDMNGLEATECVVKEFPHVRVIMLSMHANEEYVALALRNGAISYVLKDADVSELELAIRSSFQGETYLSPAVSHCRSDLQTEVQLTSRQREILQLIAQGRTTKEIAQLLFISVKTVETHRMQLMKRLNIYDVPGLVRYAIRMGLVILND</sequence>
<feature type="domain" description="HTH luxR-type" evidence="6">
    <location>
        <begin position="140"/>
        <end position="205"/>
    </location>
</feature>
<dbReference type="EMBL" id="JACXAE010000086">
    <property type="protein sequence ID" value="MBD2775840.1"/>
    <property type="molecule type" value="Genomic_DNA"/>
</dbReference>
<dbReference type="Pfam" id="PF00196">
    <property type="entry name" value="GerE"/>
    <property type="match status" value="1"/>
</dbReference>
<name>A0A8J6XPM6_9CYAN</name>
<dbReference type="InterPro" id="IPR039420">
    <property type="entry name" value="WalR-like"/>
</dbReference>
<dbReference type="PANTHER" id="PTHR43214:SF41">
    <property type="entry name" value="NITRATE_NITRITE RESPONSE REGULATOR PROTEIN NARP"/>
    <property type="match status" value="1"/>
</dbReference>
<dbReference type="GO" id="GO:0003677">
    <property type="term" value="F:DNA binding"/>
    <property type="evidence" value="ECO:0007669"/>
    <property type="project" value="UniProtKB-KW"/>
</dbReference>
<keyword evidence="1 5" id="KW-0597">Phosphoprotein</keyword>